<dbReference type="EMBL" id="JBHRTR010000007">
    <property type="protein sequence ID" value="MFC3226163.1"/>
    <property type="molecule type" value="Genomic_DNA"/>
</dbReference>
<protein>
    <recommendedName>
        <fullName evidence="3">LPS-assembly lipoprotein</fullName>
    </recommendedName>
</protein>
<accession>A0ABV7KUV8</accession>
<comment type="caution">
    <text evidence="1">The sequence shown here is derived from an EMBL/GenBank/DDBJ whole genome shotgun (WGS) entry which is preliminary data.</text>
</comment>
<dbReference type="PROSITE" id="PS51318">
    <property type="entry name" value="TAT"/>
    <property type="match status" value="1"/>
</dbReference>
<keyword evidence="2" id="KW-1185">Reference proteome</keyword>
<organism evidence="1 2">
    <name type="scientific">Marinibaculum pumilum</name>
    <dbReference type="NCBI Taxonomy" id="1766165"/>
    <lineage>
        <taxon>Bacteria</taxon>
        <taxon>Pseudomonadati</taxon>
        <taxon>Pseudomonadota</taxon>
        <taxon>Alphaproteobacteria</taxon>
        <taxon>Rhodospirillales</taxon>
        <taxon>Rhodospirillaceae</taxon>
        <taxon>Marinibaculum</taxon>
    </lineage>
</organism>
<evidence type="ECO:0000313" key="1">
    <source>
        <dbReference type="EMBL" id="MFC3226163.1"/>
    </source>
</evidence>
<evidence type="ECO:0000313" key="2">
    <source>
        <dbReference type="Proteomes" id="UP001595528"/>
    </source>
</evidence>
<dbReference type="InterPro" id="IPR006311">
    <property type="entry name" value="TAT_signal"/>
</dbReference>
<proteinExistence type="predicted"/>
<dbReference type="Proteomes" id="UP001595528">
    <property type="component" value="Unassembled WGS sequence"/>
</dbReference>
<evidence type="ECO:0008006" key="3">
    <source>
        <dbReference type="Google" id="ProtNLM"/>
    </source>
</evidence>
<dbReference type="RefSeq" id="WP_379897986.1">
    <property type="nucleotide sequence ID" value="NZ_JBHRTR010000007.1"/>
</dbReference>
<gene>
    <name evidence="1" type="ORF">ACFOGJ_02925</name>
</gene>
<reference evidence="2" key="1">
    <citation type="journal article" date="2019" name="Int. J. Syst. Evol. Microbiol.">
        <title>The Global Catalogue of Microorganisms (GCM) 10K type strain sequencing project: providing services to taxonomists for standard genome sequencing and annotation.</title>
        <authorList>
            <consortium name="The Broad Institute Genomics Platform"/>
            <consortium name="The Broad Institute Genome Sequencing Center for Infectious Disease"/>
            <person name="Wu L."/>
            <person name="Ma J."/>
        </authorList>
    </citation>
    <scope>NUCLEOTIDE SEQUENCE [LARGE SCALE GENOMIC DNA]</scope>
    <source>
        <strain evidence="2">KCTC 42964</strain>
    </source>
</reference>
<dbReference type="Gene3D" id="3.30.160.150">
    <property type="entry name" value="Lipoprotein like domain"/>
    <property type="match status" value="1"/>
</dbReference>
<sequence length="176" mass="19224">MSWSEASRRRILAGAAAGLATALLSGCGFRPLYGEQASAAAPAELAQIQLPRPSSRLAQLVYVPLADRLNPSGRQVEKRYRLDLALSETESGVLITRSDEVTRINLTLFAAFAVVDLEENTRLFDGTAKSVASYNVLRSDYANLTGYDDARERAAADLAEQLSLRIGVYFSDPQRR</sequence>
<name>A0ABV7KUV8_9PROT</name>